<name>A0A0U4BKX2_9BACT</name>
<dbReference type="PANTHER" id="PTHR43304">
    <property type="entry name" value="PHYTOCHROME-LIKE PROTEIN CPH1"/>
    <property type="match status" value="1"/>
</dbReference>
<keyword evidence="6" id="KW-0175">Coiled coil</keyword>
<dbReference type="InterPro" id="IPR052162">
    <property type="entry name" value="Sensor_kinase/Photoreceptor"/>
</dbReference>
<dbReference type="InterPro" id="IPR036097">
    <property type="entry name" value="HisK_dim/P_sf"/>
</dbReference>
<dbReference type="CDD" id="cd00082">
    <property type="entry name" value="HisKA"/>
    <property type="match status" value="1"/>
</dbReference>
<dbReference type="Gene3D" id="3.30.450.20">
    <property type="entry name" value="PAS domain"/>
    <property type="match status" value="1"/>
</dbReference>
<evidence type="ECO:0000313" key="9">
    <source>
        <dbReference type="EMBL" id="ALW84330.1"/>
    </source>
</evidence>
<dbReference type="InterPro" id="IPR035965">
    <property type="entry name" value="PAS-like_dom_sf"/>
</dbReference>
<dbReference type="GO" id="GO:0000155">
    <property type="term" value="F:phosphorelay sensor kinase activity"/>
    <property type="evidence" value="ECO:0007669"/>
    <property type="project" value="InterPro"/>
</dbReference>
<evidence type="ECO:0000259" key="7">
    <source>
        <dbReference type="PROSITE" id="PS50109"/>
    </source>
</evidence>
<dbReference type="Proteomes" id="UP000059542">
    <property type="component" value="Chromosome"/>
</dbReference>
<dbReference type="EMBL" id="CP013909">
    <property type="protein sequence ID" value="ALW84330.1"/>
    <property type="molecule type" value="Genomic_DNA"/>
</dbReference>
<dbReference type="SMART" id="SM00086">
    <property type="entry name" value="PAC"/>
    <property type="match status" value="1"/>
</dbReference>
<evidence type="ECO:0000259" key="8">
    <source>
        <dbReference type="PROSITE" id="PS50113"/>
    </source>
</evidence>
<dbReference type="AlphaFoldDB" id="A0A0U4BKX2"/>
<feature type="coiled-coil region" evidence="6">
    <location>
        <begin position="135"/>
        <end position="169"/>
    </location>
</feature>
<dbReference type="SUPFAM" id="SSF55874">
    <property type="entry name" value="ATPase domain of HSP90 chaperone/DNA topoisomerase II/histidine kinase"/>
    <property type="match status" value="1"/>
</dbReference>
<dbReference type="Gene3D" id="1.10.287.130">
    <property type="match status" value="1"/>
</dbReference>
<dbReference type="InterPro" id="IPR001610">
    <property type="entry name" value="PAC"/>
</dbReference>
<dbReference type="Gene3D" id="3.30.565.10">
    <property type="entry name" value="Histidine kinase-like ATPase, C-terminal domain"/>
    <property type="match status" value="1"/>
</dbReference>
<dbReference type="STRING" id="1411621.AUC43_04030"/>
<dbReference type="NCBIfam" id="TIGR00229">
    <property type="entry name" value="sensory_box"/>
    <property type="match status" value="1"/>
</dbReference>
<feature type="domain" description="PAC" evidence="8">
    <location>
        <begin position="92"/>
        <end position="144"/>
    </location>
</feature>
<evidence type="ECO:0000256" key="6">
    <source>
        <dbReference type="SAM" id="Coils"/>
    </source>
</evidence>
<dbReference type="Pfam" id="PF13426">
    <property type="entry name" value="PAS_9"/>
    <property type="match status" value="1"/>
</dbReference>
<evidence type="ECO:0000256" key="4">
    <source>
        <dbReference type="ARBA" id="ARBA00022679"/>
    </source>
</evidence>
<evidence type="ECO:0000256" key="2">
    <source>
        <dbReference type="ARBA" id="ARBA00012438"/>
    </source>
</evidence>
<comment type="catalytic activity">
    <reaction evidence="1">
        <text>ATP + protein L-histidine = ADP + protein N-phospho-L-histidine.</text>
        <dbReference type="EC" id="2.7.13.3"/>
    </reaction>
</comment>
<evidence type="ECO:0000256" key="3">
    <source>
        <dbReference type="ARBA" id="ARBA00022553"/>
    </source>
</evidence>
<accession>A0A0U4BKX2</accession>
<dbReference type="PROSITE" id="PS50113">
    <property type="entry name" value="PAC"/>
    <property type="match status" value="1"/>
</dbReference>
<sequence length="390" mass="43216">MHKVDHDIMPALDLRLTAENPDDLYEHAPCGYCSCLPDGTLVKLNQTLLGWLGYTRQELVARLTLSQLLTVGGRLHYEMHCAPLLLLQGQVREVSYSLRRHDGSTLPVLLNATLQRDADGQPLVVRMTLFDITDRRKYEQELLRAKAQAEAQREQLRAQNEQLTRINADLDSFVYTASHDLKQPVHNLAGLFEELQRSATFHDPAAANMMDMVQGAMQQILSTIEGLTAVVQQQRQPEPGPAEAVELLGLTEEIIRSLAQLPAHAEAEFALDFAAAPVVHMSRPGLHSVLTNLLSNALKYTEPGRRPRIAVSTALMEGKPVLSVQDNGRGLNLARHGGELFQLFRRFHPEVAGSGVGLYLVNRLVHQAGGRVEVASTVGQGTTFRLYLPR</sequence>
<feature type="domain" description="Histidine kinase" evidence="7">
    <location>
        <begin position="176"/>
        <end position="390"/>
    </location>
</feature>
<dbReference type="SUPFAM" id="SSF55785">
    <property type="entry name" value="PYP-like sensor domain (PAS domain)"/>
    <property type="match status" value="1"/>
</dbReference>
<dbReference type="PRINTS" id="PR00344">
    <property type="entry name" value="BCTRLSENSOR"/>
</dbReference>
<keyword evidence="3" id="KW-0597">Phosphoprotein</keyword>
<dbReference type="InterPro" id="IPR003594">
    <property type="entry name" value="HATPase_dom"/>
</dbReference>
<dbReference type="InterPro" id="IPR003661">
    <property type="entry name" value="HisK_dim/P_dom"/>
</dbReference>
<dbReference type="SMART" id="SM00387">
    <property type="entry name" value="HATPase_c"/>
    <property type="match status" value="1"/>
</dbReference>
<dbReference type="InterPro" id="IPR000700">
    <property type="entry name" value="PAS-assoc_C"/>
</dbReference>
<dbReference type="PANTHER" id="PTHR43304:SF1">
    <property type="entry name" value="PAC DOMAIN-CONTAINING PROTEIN"/>
    <property type="match status" value="1"/>
</dbReference>
<dbReference type="CDD" id="cd00130">
    <property type="entry name" value="PAS"/>
    <property type="match status" value="1"/>
</dbReference>
<dbReference type="InterPro" id="IPR036890">
    <property type="entry name" value="HATPase_C_sf"/>
</dbReference>
<dbReference type="EC" id="2.7.13.3" evidence="2"/>
<dbReference type="PROSITE" id="PS50109">
    <property type="entry name" value="HIS_KIN"/>
    <property type="match status" value="1"/>
</dbReference>
<organism evidence="9 10">
    <name type="scientific">Hymenobacter sedentarius</name>
    <dbReference type="NCBI Taxonomy" id="1411621"/>
    <lineage>
        <taxon>Bacteria</taxon>
        <taxon>Pseudomonadati</taxon>
        <taxon>Bacteroidota</taxon>
        <taxon>Cytophagia</taxon>
        <taxon>Cytophagales</taxon>
        <taxon>Hymenobacteraceae</taxon>
        <taxon>Hymenobacter</taxon>
    </lineage>
</organism>
<dbReference type="Pfam" id="PF02518">
    <property type="entry name" value="HATPase_c"/>
    <property type="match status" value="1"/>
</dbReference>
<keyword evidence="4" id="KW-0808">Transferase</keyword>
<evidence type="ECO:0000256" key="5">
    <source>
        <dbReference type="ARBA" id="ARBA00022777"/>
    </source>
</evidence>
<dbReference type="InterPro" id="IPR005467">
    <property type="entry name" value="His_kinase_dom"/>
</dbReference>
<gene>
    <name evidence="9" type="ORF">AUC43_04030</name>
</gene>
<proteinExistence type="predicted"/>
<keyword evidence="5" id="KW-0418">Kinase</keyword>
<dbReference type="InterPro" id="IPR000014">
    <property type="entry name" value="PAS"/>
</dbReference>
<evidence type="ECO:0000256" key="1">
    <source>
        <dbReference type="ARBA" id="ARBA00000085"/>
    </source>
</evidence>
<dbReference type="InterPro" id="IPR004358">
    <property type="entry name" value="Sig_transdc_His_kin-like_C"/>
</dbReference>
<dbReference type="SUPFAM" id="SSF47384">
    <property type="entry name" value="Homodimeric domain of signal transducing histidine kinase"/>
    <property type="match status" value="1"/>
</dbReference>
<dbReference type="OrthoDB" id="9766459at2"/>
<dbReference type="KEGG" id="hyg:AUC43_04030"/>
<protein>
    <recommendedName>
        <fullName evidence="2">histidine kinase</fullName>
        <ecNumber evidence="2">2.7.13.3</ecNumber>
    </recommendedName>
</protein>
<keyword evidence="10" id="KW-1185">Reference proteome</keyword>
<reference evidence="9 10" key="1">
    <citation type="submission" date="2015-12" db="EMBL/GenBank/DDBJ databases">
        <authorList>
            <person name="Shamseldin A."/>
            <person name="Moawad H."/>
            <person name="Abd El-Rahim W.M."/>
            <person name="Sadowsky M.J."/>
        </authorList>
    </citation>
    <scope>NUCLEOTIDE SEQUENCE [LARGE SCALE GENOMIC DNA]</scope>
    <source>
        <strain evidence="9 10">DG5B</strain>
    </source>
</reference>
<dbReference type="RefSeq" id="WP_068190204.1">
    <property type="nucleotide sequence ID" value="NZ_CP013909.1"/>
</dbReference>
<evidence type="ECO:0000313" key="10">
    <source>
        <dbReference type="Proteomes" id="UP000059542"/>
    </source>
</evidence>